<protein>
    <recommendedName>
        <fullName evidence="5">Zonadhesin</fullName>
    </recommendedName>
</protein>
<organism evidence="3 4">
    <name type="scientific">Popillia japonica</name>
    <name type="common">Japanese beetle</name>
    <dbReference type="NCBI Taxonomy" id="7064"/>
    <lineage>
        <taxon>Eukaryota</taxon>
        <taxon>Metazoa</taxon>
        <taxon>Ecdysozoa</taxon>
        <taxon>Arthropoda</taxon>
        <taxon>Hexapoda</taxon>
        <taxon>Insecta</taxon>
        <taxon>Pterygota</taxon>
        <taxon>Neoptera</taxon>
        <taxon>Endopterygota</taxon>
        <taxon>Coleoptera</taxon>
        <taxon>Polyphaga</taxon>
        <taxon>Scarabaeiformia</taxon>
        <taxon>Scarabaeidae</taxon>
        <taxon>Rutelinae</taxon>
        <taxon>Popillia</taxon>
    </lineage>
</organism>
<evidence type="ECO:0000256" key="2">
    <source>
        <dbReference type="SAM" id="SignalP"/>
    </source>
</evidence>
<evidence type="ECO:0000256" key="1">
    <source>
        <dbReference type="SAM" id="MobiDB-lite"/>
    </source>
</evidence>
<dbReference type="AlphaFoldDB" id="A0AAW1K4H9"/>
<evidence type="ECO:0000313" key="4">
    <source>
        <dbReference type="Proteomes" id="UP001458880"/>
    </source>
</evidence>
<feature type="chain" id="PRO_5043912242" description="Zonadhesin" evidence="2">
    <location>
        <begin position="23"/>
        <end position="1067"/>
    </location>
</feature>
<feature type="signal peptide" evidence="2">
    <location>
        <begin position="1"/>
        <end position="22"/>
    </location>
</feature>
<feature type="region of interest" description="Disordered" evidence="1">
    <location>
        <begin position="671"/>
        <end position="696"/>
    </location>
</feature>
<accession>A0AAW1K4H9</accession>
<feature type="compositionally biased region" description="Low complexity" evidence="1">
    <location>
        <begin position="835"/>
        <end position="849"/>
    </location>
</feature>
<evidence type="ECO:0000313" key="3">
    <source>
        <dbReference type="EMBL" id="KAK9712190.1"/>
    </source>
</evidence>
<comment type="caution">
    <text evidence="3">The sequence shown here is derived from an EMBL/GenBank/DDBJ whole genome shotgun (WGS) entry which is preliminary data.</text>
</comment>
<sequence>MLLRIVTLTFLLLVTQMISITCQDNTESIVETTATTSRTIFNGSLLTDAKFTEKGSTDPSRFTTDDSKDVNYEGTDKLKDFIQSTRALNNFTTVTAPVTTTLKSGNNDYVEEVLGIKQTVTNTDGVKQKQTSPDDDLNHLTTERTILAKIDDTTEKESDYINGDANFLDEGSGAGDVLSTTILTSIVATVNSPTEKANSSPKIEENVLYDGLDEYIYGGDIEEDTTFEETTPNKDINEDFANFNSTNNLLAAILSSLGTQNTNTKQEAEIESSSATSDRTPLVKEVTPIEDYESSKSTDSSNLIIKAQDLLTPDYTKTALETGIETIDTSTDKNQAISNHIKEYNEEILISATTIPDQIALTEKNVQTTTNAPFLLEVEENVMTTIPTVLEKQKVSKQNFILDGVENLSAASIVVPTEDILTTVSEHPPESIATTYTSSALLENATDLSQSTTPVDGKTILENHTANIIDNGTDSAVIFTSKHSKEDATVVITGTEQTTITTNQPKPITSSTFVSTKQTSVMSINLLKEETEPPIAEVVATDHEEFYKEFTESTDNLPVEDWDDATSVTNYNKESTTQTNSAEDGFETTTTIIDVWLAEENITKNSFNDSIALDITTSLIGVHDEDTTDFATILTDDSATTKTFIQDIMKNTTTASQEVVLTEIITVPSDISTFPTETSPETMSTHDTTQLNVDSKEGDDNFTQLEYDFDDIAETSTTSSKFRKEKQMRDPDLGDVNIETSTSTTFKIETSTSYVEENTFADSQDGITTTISEIETVTDQIAPEFNLYEDNLTSTIFSKELTDNGQFTADAINILKENNYEITENPLLNRNDQFSTSTENNDNDTTSITENYDDAEDIIRNLEAELDNIREELPDRNTVKFDGNVSDNDEMRNEELPDRNTVKFDGNVSDNDEMRNEEDVIKNNIEGWTEVAENNITEAAIEEILNNIEEISADNKDNSVLETSPLPKNTNENVTVIDTVKELIKEQSIKERNVSLITEHIQDTVMKYITNQTEEIEDLFEQSTTTDINEVITTEPVQISEEETIMQTVSEMRIEDITDDHYRTSSD</sequence>
<evidence type="ECO:0008006" key="5">
    <source>
        <dbReference type="Google" id="ProtNLM"/>
    </source>
</evidence>
<proteinExistence type="predicted"/>
<dbReference type="Proteomes" id="UP001458880">
    <property type="component" value="Unassembled WGS sequence"/>
</dbReference>
<dbReference type="EMBL" id="JASPKY010000267">
    <property type="protein sequence ID" value="KAK9712190.1"/>
    <property type="molecule type" value="Genomic_DNA"/>
</dbReference>
<name>A0AAW1K4H9_POPJA</name>
<gene>
    <name evidence="3" type="ORF">QE152_g25022</name>
</gene>
<reference evidence="3 4" key="1">
    <citation type="journal article" date="2024" name="BMC Genomics">
        <title>De novo assembly and annotation of Popillia japonica's genome with initial clues to its potential as an invasive pest.</title>
        <authorList>
            <person name="Cucini C."/>
            <person name="Boschi S."/>
            <person name="Funari R."/>
            <person name="Cardaioli E."/>
            <person name="Iannotti N."/>
            <person name="Marturano G."/>
            <person name="Paoli F."/>
            <person name="Bruttini M."/>
            <person name="Carapelli A."/>
            <person name="Frati F."/>
            <person name="Nardi F."/>
        </authorList>
    </citation>
    <scope>NUCLEOTIDE SEQUENCE [LARGE SCALE GENOMIC DNA]</scope>
    <source>
        <strain evidence="3">DMR45628</strain>
    </source>
</reference>
<keyword evidence="2" id="KW-0732">Signal</keyword>
<keyword evidence="4" id="KW-1185">Reference proteome</keyword>
<feature type="compositionally biased region" description="Polar residues" evidence="1">
    <location>
        <begin position="671"/>
        <end position="693"/>
    </location>
</feature>
<feature type="region of interest" description="Disordered" evidence="1">
    <location>
        <begin position="830"/>
        <end position="849"/>
    </location>
</feature>